<protein>
    <submittedName>
        <fullName evidence="1">Uncharacterized protein</fullName>
    </submittedName>
</protein>
<evidence type="ECO:0000313" key="1">
    <source>
        <dbReference type="EMBL" id="KKN14986.1"/>
    </source>
</evidence>
<reference evidence="1" key="1">
    <citation type="journal article" date="2015" name="Nature">
        <title>Complex archaea that bridge the gap between prokaryotes and eukaryotes.</title>
        <authorList>
            <person name="Spang A."/>
            <person name="Saw J.H."/>
            <person name="Jorgensen S.L."/>
            <person name="Zaremba-Niedzwiedzka K."/>
            <person name="Martijn J."/>
            <person name="Lind A.E."/>
            <person name="van Eijk R."/>
            <person name="Schleper C."/>
            <person name="Guy L."/>
            <person name="Ettema T.J."/>
        </authorList>
    </citation>
    <scope>NUCLEOTIDE SEQUENCE</scope>
</reference>
<dbReference type="EMBL" id="LAZR01003759">
    <property type="protein sequence ID" value="KKN14986.1"/>
    <property type="molecule type" value="Genomic_DNA"/>
</dbReference>
<accession>A0A0F9QPB6</accession>
<dbReference type="AlphaFoldDB" id="A0A0F9QPB6"/>
<name>A0A0F9QPB6_9ZZZZ</name>
<proteinExistence type="predicted"/>
<comment type="caution">
    <text evidence="1">The sequence shown here is derived from an EMBL/GenBank/DDBJ whole genome shotgun (WGS) entry which is preliminary data.</text>
</comment>
<gene>
    <name evidence="1" type="ORF">LCGC14_0990660</name>
</gene>
<sequence length="36" mass="4015">MPKKKKKKKQVEVLNLAVFPVQLAVGLEAVKLVARI</sequence>
<organism evidence="1">
    <name type="scientific">marine sediment metagenome</name>
    <dbReference type="NCBI Taxonomy" id="412755"/>
    <lineage>
        <taxon>unclassified sequences</taxon>
        <taxon>metagenomes</taxon>
        <taxon>ecological metagenomes</taxon>
    </lineage>
</organism>